<comment type="caution">
    <text evidence="3">The sequence shown here is derived from an EMBL/GenBank/DDBJ whole genome shotgun (WGS) entry which is preliminary data.</text>
</comment>
<keyword evidence="4" id="KW-1185">Reference proteome</keyword>
<dbReference type="Pfam" id="PF08806">
    <property type="entry name" value="Sep15_SelM"/>
    <property type="match status" value="1"/>
</dbReference>
<dbReference type="SUPFAM" id="SSF52833">
    <property type="entry name" value="Thioredoxin-like"/>
    <property type="match status" value="1"/>
</dbReference>
<name>A0AAW1DS26_9HEMI</name>
<gene>
    <name evidence="3" type="ORF">O3M35_000528</name>
</gene>
<evidence type="ECO:0000313" key="4">
    <source>
        <dbReference type="Proteomes" id="UP001461498"/>
    </source>
</evidence>
<evidence type="ECO:0000259" key="2">
    <source>
        <dbReference type="Pfam" id="PF08806"/>
    </source>
</evidence>
<dbReference type="AlphaFoldDB" id="A0AAW1DS26"/>
<protein>
    <recommendedName>
        <fullName evidence="2">Selenoprotein F/M domain-containing protein</fullName>
    </recommendedName>
</protein>
<dbReference type="EMBL" id="JAPXFL010000001">
    <property type="protein sequence ID" value="KAK9511977.1"/>
    <property type="molecule type" value="Genomic_DNA"/>
</dbReference>
<feature type="domain" description="Selenoprotein F/M" evidence="2">
    <location>
        <begin position="18"/>
        <end position="82"/>
    </location>
</feature>
<reference evidence="3 4" key="1">
    <citation type="submission" date="2022-12" db="EMBL/GenBank/DDBJ databases">
        <title>Chromosome-level genome assembly of true bugs.</title>
        <authorList>
            <person name="Ma L."/>
            <person name="Li H."/>
        </authorList>
    </citation>
    <scope>NUCLEOTIDE SEQUENCE [LARGE SCALE GENOMIC DNA]</scope>
    <source>
        <strain evidence="3">Lab_2022b</strain>
    </source>
</reference>
<dbReference type="Gene3D" id="3.40.30.50">
    <property type="entry name" value="Sep15/SelM thioredoxin-like domain, active-site redox motif"/>
    <property type="match status" value="1"/>
</dbReference>
<proteinExistence type="inferred from homology"/>
<dbReference type="InterPro" id="IPR038219">
    <property type="entry name" value="Sep15/SelM_sf"/>
</dbReference>
<dbReference type="InterPro" id="IPR014912">
    <property type="entry name" value="Sep15_SelM_dom"/>
</dbReference>
<dbReference type="InterPro" id="IPR036249">
    <property type="entry name" value="Thioredoxin-like_sf"/>
</dbReference>
<sequence length="108" mass="12915">MNKRIDRRLEAKQCPPFVMHNFPEAREFFEKDLPFYENVFINVEFQQDEPSLCIMDNEGRVMHEVKIGKASRRECNRILLSLGGKKIKEHGDFYKDMLDIRFGKPFFI</sequence>
<organism evidence="3 4">
    <name type="scientific">Rhynocoris fuscipes</name>
    <dbReference type="NCBI Taxonomy" id="488301"/>
    <lineage>
        <taxon>Eukaryota</taxon>
        <taxon>Metazoa</taxon>
        <taxon>Ecdysozoa</taxon>
        <taxon>Arthropoda</taxon>
        <taxon>Hexapoda</taxon>
        <taxon>Insecta</taxon>
        <taxon>Pterygota</taxon>
        <taxon>Neoptera</taxon>
        <taxon>Paraneoptera</taxon>
        <taxon>Hemiptera</taxon>
        <taxon>Heteroptera</taxon>
        <taxon>Panheteroptera</taxon>
        <taxon>Cimicomorpha</taxon>
        <taxon>Reduviidae</taxon>
        <taxon>Harpactorinae</taxon>
        <taxon>Harpactorini</taxon>
        <taxon>Rhynocoris</taxon>
    </lineage>
</organism>
<evidence type="ECO:0000313" key="3">
    <source>
        <dbReference type="EMBL" id="KAK9511977.1"/>
    </source>
</evidence>
<dbReference type="Proteomes" id="UP001461498">
    <property type="component" value="Unassembled WGS sequence"/>
</dbReference>
<comment type="similarity">
    <text evidence="1">Belongs to the selenoprotein M/F family.</text>
</comment>
<evidence type="ECO:0000256" key="1">
    <source>
        <dbReference type="ARBA" id="ARBA00005742"/>
    </source>
</evidence>
<accession>A0AAW1DS26</accession>